<keyword evidence="3" id="KW-1185">Reference proteome</keyword>
<dbReference type="Proteomes" id="UP000184226">
    <property type="component" value="Unassembled WGS sequence"/>
</dbReference>
<sequence>MTSSTQDIAGMEAAEPLVIATEQQLPLIALSPTQSGAGHPGAARPQEPLITYGGWLILIMVVIASYLHRRITKSQLAARRRFESESVTSSDWHGVSDYSVANAVHSRVNGRLYQRRLKAYEHALAMKGYRVTPQTGTESGYRRPPYEVQRYAAEQIAREDIAYLYPRLNDEDIERYVRDRVYEGAALCFVEDLVASLIDEGFMFEPSRIVPAPELNEMQGAPADSASSGCPK</sequence>
<keyword evidence="1" id="KW-0472">Membrane</keyword>
<dbReference type="STRING" id="658167.SAMN04488135_109122"/>
<dbReference type="EMBL" id="FQXE01000009">
    <property type="protein sequence ID" value="SHI11786.1"/>
    <property type="molecule type" value="Genomic_DNA"/>
</dbReference>
<keyword evidence="1" id="KW-0812">Transmembrane</keyword>
<accession>A0A1M5YIF3</accession>
<evidence type="ECO:0000313" key="3">
    <source>
        <dbReference type="Proteomes" id="UP000184226"/>
    </source>
</evidence>
<name>A0A1M5YIF3_9BURK</name>
<proteinExistence type="predicted"/>
<protein>
    <submittedName>
        <fullName evidence="2">Uncharacterized protein</fullName>
    </submittedName>
</protein>
<keyword evidence="1" id="KW-1133">Transmembrane helix</keyword>
<gene>
    <name evidence="2" type="ORF">SAMN04488135_109122</name>
</gene>
<reference evidence="2 3" key="1">
    <citation type="submission" date="2016-11" db="EMBL/GenBank/DDBJ databases">
        <authorList>
            <person name="Jaros S."/>
            <person name="Januszkiewicz K."/>
            <person name="Wedrychowicz H."/>
        </authorList>
    </citation>
    <scope>NUCLEOTIDE SEQUENCE [LARGE SCALE GENOMIC DNA]</scope>
    <source>
        <strain evidence="2 3">CGMCC 1.10190</strain>
    </source>
</reference>
<feature type="transmembrane region" description="Helical" evidence="1">
    <location>
        <begin position="49"/>
        <end position="67"/>
    </location>
</feature>
<evidence type="ECO:0000313" key="2">
    <source>
        <dbReference type="EMBL" id="SHI11786.1"/>
    </source>
</evidence>
<dbReference type="AlphaFoldDB" id="A0A1M5YIF3"/>
<organism evidence="2 3">
    <name type="scientific">Pollutimonas bauzanensis</name>
    <dbReference type="NCBI Taxonomy" id="658167"/>
    <lineage>
        <taxon>Bacteria</taxon>
        <taxon>Pseudomonadati</taxon>
        <taxon>Pseudomonadota</taxon>
        <taxon>Betaproteobacteria</taxon>
        <taxon>Burkholderiales</taxon>
        <taxon>Alcaligenaceae</taxon>
        <taxon>Pollutimonas</taxon>
    </lineage>
</organism>
<evidence type="ECO:0000256" key="1">
    <source>
        <dbReference type="SAM" id="Phobius"/>
    </source>
</evidence>